<dbReference type="EMBL" id="MDJD01000054">
    <property type="protein sequence ID" value="OEJ98894.1"/>
    <property type="molecule type" value="Genomic_DNA"/>
</dbReference>
<gene>
    <name evidence="1" type="ORF">A8C32_06815</name>
</gene>
<dbReference type="OrthoDB" id="1441544at2"/>
<dbReference type="Proteomes" id="UP000095713">
    <property type="component" value="Unassembled WGS sequence"/>
</dbReference>
<proteinExistence type="predicted"/>
<evidence type="ECO:0000313" key="2">
    <source>
        <dbReference type="Proteomes" id="UP000095713"/>
    </source>
</evidence>
<dbReference type="RefSeq" id="WP_069831577.1">
    <property type="nucleotide sequence ID" value="NZ_MDJD01000054.1"/>
</dbReference>
<dbReference type="AlphaFoldDB" id="A0A1E5SIF2"/>
<organism evidence="1 2">
    <name type="scientific">Flavivirga aquatica</name>
    <dbReference type="NCBI Taxonomy" id="1849968"/>
    <lineage>
        <taxon>Bacteria</taxon>
        <taxon>Pseudomonadati</taxon>
        <taxon>Bacteroidota</taxon>
        <taxon>Flavobacteriia</taxon>
        <taxon>Flavobacteriales</taxon>
        <taxon>Flavobacteriaceae</taxon>
        <taxon>Flavivirga</taxon>
    </lineage>
</organism>
<dbReference type="STRING" id="1849968.A8C32_06815"/>
<keyword evidence="2" id="KW-1185">Reference proteome</keyword>
<reference evidence="1 2" key="1">
    <citation type="submission" date="2016-05" db="EMBL/GenBank/DDBJ databases">
        <title>Draft Genome Sequence of Algibacter sp. Strain SK-16 Isolated from the Surface Water of Aburatsubo Inlet.</title>
        <authorList>
            <person name="Wong S.-K."/>
            <person name="Yoshizawa S."/>
            <person name="Nakajima Y."/>
            <person name="Ogura Y."/>
            <person name="Tetsuya H."/>
            <person name="Hamasaki K."/>
        </authorList>
    </citation>
    <scope>NUCLEOTIDE SEQUENCE [LARGE SCALE GENOMIC DNA]</scope>
    <source>
        <strain evidence="1 2">SK-16</strain>
    </source>
</reference>
<protein>
    <submittedName>
        <fullName evidence="1">Uncharacterized protein</fullName>
    </submittedName>
</protein>
<sequence length="131" mass="15272">MLPNTPLNLSDLPIYKKALEIFDLSQNISVYLNNDLSNLKPDGSEDNNIYFSGDIIQQSISLAPEILNAELERHSDRKHKHIASLKRLTNKLYRNSYRLERSNSNGKDFLPILRSELRKFKKLQRSWMLSL</sequence>
<name>A0A1E5SIF2_9FLAO</name>
<evidence type="ECO:0000313" key="1">
    <source>
        <dbReference type="EMBL" id="OEJ98894.1"/>
    </source>
</evidence>
<comment type="caution">
    <text evidence="1">The sequence shown here is derived from an EMBL/GenBank/DDBJ whole genome shotgun (WGS) entry which is preliminary data.</text>
</comment>
<accession>A0A1E5SIF2</accession>